<keyword evidence="2" id="KW-0378">Hydrolase</keyword>
<evidence type="ECO:0000313" key="2">
    <source>
        <dbReference type="EMBL" id="MEM0516150.1"/>
    </source>
</evidence>
<dbReference type="SUPFAM" id="SSF55729">
    <property type="entry name" value="Acyl-CoA N-acyltransferases (Nat)"/>
    <property type="match status" value="1"/>
</dbReference>
<dbReference type="GO" id="GO:0016746">
    <property type="term" value="F:acyltransferase activity"/>
    <property type="evidence" value="ECO:0007669"/>
    <property type="project" value="UniProtKB-KW"/>
</dbReference>
<protein>
    <submittedName>
        <fullName evidence="2">Bifunctional GNAT family N-acetyltransferase/hotdog fold thioesterase</fullName>
        <ecNumber evidence="2">2.3.1.-</ecNumber>
        <ecNumber evidence="2">3.1.2.-</ecNumber>
    </submittedName>
</protein>
<feature type="domain" description="N-acetyltransferase" evidence="1">
    <location>
        <begin position="1"/>
        <end position="145"/>
    </location>
</feature>
<dbReference type="InterPro" id="IPR000182">
    <property type="entry name" value="GNAT_dom"/>
</dbReference>
<dbReference type="Gene3D" id="3.40.630.30">
    <property type="match status" value="1"/>
</dbReference>
<dbReference type="CDD" id="cd04301">
    <property type="entry name" value="NAT_SF"/>
    <property type="match status" value="1"/>
</dbReference>
<accession>A0ABU9MY17</accession>
<dbReference type="InterPro" id="IPR016181">
    <property type="entry name" value="Acyl_CoA_acyltransferase"/>
</dbReference>
<dbReference type="Pfam" id="PF09500">
    <property type="entry name" value="YiiD_C"/>
    <property type="match status" value="1"/>
</dbReference>
<dbReference type="EC" id="2.3.1.-" evidence="2"/>
<dbReference type="EC" id="3.1.2.-" evidence="2"/>
<dbReference type="EMBL" id="JBCGCU010000014">
    <property type="protein sequence ID" value="MEM0516150.1"/>
    <property type="molecule type" value="Genomic_DNA"/>
</dbReference>
<dbReference type="PROSITE" id="PS51186">
    <property type="entry name" value="GNAT"/>
    <property type="match status" value="1"/>
</dbReference>
<dbReference type="GO" id="GO:0016787">
    <property type="term" value="F:hydrolase activity"/>
    <property type="evidence" value="ECO:0007669"/>
    <property type="project" value="UniProtKB-KW"/>
</dbReference>
<dbReference type="SUPFAM" id="SSF54637">
    <property type="entry name" value="Thioesterase/thiol ester dehydrase-isomerase"/>
    <property type="match status" value="1"/>
</dbReference>
<dbReference type="Gene3D" id="3.10.129.10">
    <property type="entry name" value="Hotdog Thioesterase"/>
    <property type="match status" value="1"/>
</dbReference>
<evidence type="ECO:0000259" key="1">
    <source>
        <dbReference type="PROSITE" id="PS51186"/>
    </source>
</evidence>
<dbReference type="Pfam" id="PF00583">
    <property type="entry name" value="Acetyltransf_1"/>
    <property type="match status" value="1"/>
</dbReference>
<evidence type="ECO:0000313" key="3">
    <source>
        <dbReference type="Proteomes" id="UP001447008"/>
    </source>
</evidence>
<comment type="caution">
    <text evidence="2">The sequence shown here is derived from an EMBL/GenBank/DDBJ whole genome shotgun (WGS) entry which is preliminary data.</text>
</comment>
<organism evidence="2 3">
    <name type="scientific">Pseudoalteromonas qingdaonensis</name>
    <dbReference type="NCBI Taxonomy" id="3131913"/>
    <lineage>
        <taxon>Bacteria</taxon>
        <taxon>Pseudomonadati</taxon>
        <taxon>Pseudomonadota</taxon>
        <taxon>Gammaproteobacteria</taxon>
        <taxon>Alteromonadales</taxon>
        <taxon>Pseudoalteromonadaceae</taxon>
        <taxon>Pseudoalteromonas</taxon>
    </lineage>
</organism>
<keyword evidence="3" id="KW-1185">Reference proteome</keyword>
<proteinExistence type="predicted"/>
<dbReference type="Proteomes" id="UP001447008">
    <property type="component" value="Unassembled WGS sequence"/>
</dbReference>
<sequence>MFQVSTPQSSDDWQAYYQLRWQVLRAPWDQPRGSEQDDLEQESEHRFIKNKAGEVLAVARLHFNNGQQAQVRYMAVAEEHRGQHLGSRLLHELEKIAWTQNAGELVLFARERALEFYKRHGYELKEKAHLAYGDVQHWRMVKQRPSEPGWFRHPDWTQVLQNTWRESIPISDKMGIKVESYTDWQFSVVADLDANINVHNTMFAGSVYSMATLAGWGATYLALREAGKEGDIVLADANIKYLKPIKSLPRAHVDQQACEGCFEQLESDGKASYKVPVQIFDGDTLVGEFEGRFVVVAK</sequence>
<dbReference type="InterPro" id="IPR029069">
    <property type="entry name" value="HotDog_dom_sf"/>
</dbReference>
<reference evidence="2 3" key="1">
    <citation type="submission" date="2024-03" db="EMBL/GenBank/DDBJ databases">
        <title>Pseudoalteromonas qingdaonensis sp. nov., isolated from the intestines of marine benthic organisms.</title>
        <authorList>
            <person name="Lin X."/>
            <person name="Fang S."/>
            <person name="Hu X."/>
        </authorList>
    </citation>
    <scope>NUCLEOTIDE SEQUENCE [LARGE SCALE GENOMIC DNA]</scope>
    <source>
        <strain evidence="2 3">YIC-827</strain>
    </source>
</reference>
<keyword evidence="2" id="KW-0012">Acyltransferase</keyword>
<dbReference type="RefSeq" id="WP_342679403.1">
    <property type="nucleotide sequence ID" value="NZ_JBCGCU010000014.1"/>
</dbReference>
<dbReference type="InterPro" id="IPR012660">
    <property type="entry name" value="YiiD_C"/>
</dbReference>
<name>A0ABU9MY17_9GAMM</name>
<dbReference type="NCBIfam" id="TIGR02447">
    <property type="entry name" value="yiiD_Cterm"/>
    <property type="match status" value="1"/>
</dbReference>
<keyword evidence="2" id="KW-0808">Transferase</keyword>
<gene>
    <name evidence="2" type="ORF">WCN91_12115</name>
</gene>